<feature type="compositionally biased region" description="Low complexity" evidence="2">
    <location>
        <begin position="50"/>
        <end position="61"/>
    </location>
</feature>
<gene>
    <name evidence="3" type="ORF">DID88_000083</name>
</gene>
<feature type="compositionally biased region" description="Polar residues" evidence="2">
    <location>
        <begin position="190"/>
        <end position="211"/>
    </location>
</feature>
<feature type="compositionally biased region" description="Basic and acidic residues" evidence="2">
    <location>
        <begin position="335"/>
        <end position="348"/>
    </location>
</feature>
<feature type="region of interest" description="Disordered" evidence="2">
    <location>
        <begin position="635"/>
        <end position="673"/>
    </location>
</feature>
<accession>A0A395IJ28</accession>
<protein>
    <submittedName>
        <fullName evidence="3">Uncharacterized protein</fullName>
    </submittedName>
</protein>
<dbReference type="OrthoDB" id="5404004at2759"/>
<feature type="coiled-coil region" evidence="1">
    <location>
        <begin position="280"/>
        <end position="307"/>
    </location>
</feature>
<organism evidence="3 4">
    <name type="scientific">Monilinia fructigena</name>
    <dbReference type="NCBI Taxonomy" id="38457"/>
    <lineage>
        <taxon>Eukaryota</taxon>
        <taxon>Fungi</taxon>
        <taxon>Dikarya</taxon>
        <taxon>Ascomycota</taxon>
        <taxon>Pezizomycotina</taxon>
        <taxon>Leotiomycetes</taxon>
        <taxon>Helotiales</taxon>
        <taxon>Sclerotiniaceae</taxon>
        <taxon>Monilinia</taxon>
    </lineage>
</organism>
<feature type="region of interest" description="Disordered" evidence="2">
    <location>
        <begin position="307"/>
        <end position="361"/>
    </location>
</feature>
<dbReference type="AlphaFoldDB" id="A0A395IJ28"/>
<evidence type="ECO:0000313" key="3">
    <source>
        <dbReference type="EMBL" id="RAL60307.1"/>
    </source>
</evidence>
<dbReference type="EMBL" id="QKRW01000042">
    <property type="protein sequence ID" value="RAL60307.1"/>
    <property type="molecule type" value="Genomic_DNA"/>
</dbReference>
<feature type="compositionally biased region" description="Low complexity" evidence="2">
    <location>
        <begin position="212"/>
        <end position="233"/>
    </location>
</feature>
<proteinExistence type="predicted"/>
<feature type="region of interest" description="Disordered" evidence="2">
    <location>
        <begin position="383"/>
        <end position="457"/>
    </location>
</feature>
<feature type="compositionally biased region" description="Polar residues" evidence="2">
    <location>
        <begin position="425"/>
        <end position="442"/>
    </location>
</feature>
<feature type="region of interest" description="Disordered" evidence="2">
    <location>
        <begin position="1"/>
        <end position="114"/>
    </location>
</feature>
<reference evidence="3 4" key="1">
    <citation type="submission" date="2018-06" db="EMBL/GenBank/DDBJ databases">
        <title>Genome Sequence of the Brown Rot Fungal Pathogen Monilinia fructigena.</title>
        <authorList>
            <person name="Landi L."/>
            <person name="De Miccolis Angelini R.M."/>
            <person name="Pollastro S."/>
            <person name="Abate D."/>
            <person name="Faretra F."/>
            <person name="Romanazzi G."/>
        </authorList>
    </citation>
    <scope>NUCLEOTIDE SEQUENCE [LARGE SCALE GENOMIC DNA]</scope>
    <source>
        <strain evidence="3 4">Mfrg269</strain>
    </source>
</reference>
<feature type="region of interest" description="Disordered" evidence="2">
    <location>
        <begin position="559"/>
        <end position="578"/>
    </location>
</feature>
<feature type="region of interest" description="Disordered" evidence="2">
    <location>
        <begin position="178"/>
        <end position="233"/>
    </location>
</feature>
<evidence type="ECO:0000256" key="2">
    <source>
        <dbReference type="SAM" id="MobiDB-lite"/>
    </source>
</evidence>
<evidence type="ECO:0000313" key="4">
    <source>
        <dbReference type="Proteomes" id="UP000249056"/>
    </source>
</evidence>
<dbReference type="Proteomes" id="UP000249056">
    <property type="component" value="Unassembled WGS sequence"/>
</dbReference>
<feature type="compositionally biased region" description="Basic and acidic residues" evidence="2">
    <location>
        <begin position="33"/>
        <end position="47"/>
    </location>
</feature>
<keyword evidence="1" id="KW-0175">Coiled coil</keyword>
<name>A0A395IJ28_9HELO</name>
<sequence>MSRFRGRDATSSGASLHVTDDAQAKAIPTSTSRKFETGREDRRKLPERPSTSGGTKKSTGSFPKRANTVKRETRDDLFFNPLRAHGIDGPTFYNFPLPSTRPPTSPVAPQMTGKTAHHNVSEAEIGMALGSPAHPPDDWQQAQKAFEEEAVTTPRPMDDISHCDDSVVAPKQKKGRKWFGLFGKPDMKRSQTAPTTPGIQHSSQASTLTSIQAPTSTSIQASTSTSIQASTSTSIRAGTPDIRVQGPIGVEVLRSYPTVSPEGPKLDLAIPSVQMERYSVMQTLDRLKSVEEALATKEAELEARTKALTTRRANSPPPYQNSPSFSLFPATPSRQDNRESSPAREKLSLYRSNTSPAGISSARPLFAPDLNNDLHADIVFDNEIPTNRGGHEHQDSSSSTSTKKPGKHSTRSPSSSPKIKPQLQVARTWSPDKSQLLSPSSTEDSEADARSTDGQEIGNIYIASSQTSFKSRVEEKESTWQMINSKKQNPLRPIVNFWLHDKPAVRSPNAIRAIARRISRIQVNGTNPVRVLRKKVVTGDDVTARVGSPLESVSELSLRGGVLSPGKGQGGGEGRGEQALVGGKREILVKQGWKPSTPTLVVVPGLDEQWGAGSAAAGNGAGGGLNSSRERVAAMMRGDRGSPVAEQSGWEEKDGKMEMLSVSPRTEIGTGHQYRRSERVVVVDA</sequence>
<evidence type="ECO:0000256" key="1">
    <source>
        <dbReference type="SAM" id="Coils"/>
    </source>
</evidence>
<keyword evidence="4" id="KW-1185">Reference proteome</keyword>
<comment type="caution">
    <text evidence="3">The sequence shown here is derived from an EMBL/GenBank/DDBJ whole genome shotgun (WGS) entry which is preliminary data.</text>
</comment>